<dbReference type="Gene3D" id="3.40.50.1820">
    <property type="entry name" value="alpha/beta hydrolase"/>
    <property type="match status" value="1"/>
</dbReference>
<keyword evidence="3" id="KW-1185">Reference proteome</keyword>
<name>A0ABX1RM69_9PSEU</name>
<dbReference type="EMBL" id="JAAXKY010000102">
    <property type="protein sequence ID" value="NMH80470.1"/>
    <property type="molecule type" value="Genomic_DNA"/>
</dbReference>
<proteinExistence type="predicted"/>
<dbReference type="InterPro" id="IPR029058">
    <property type="entry name" value="AB_hydrolase_fold"/>
</dbReference>
<keyword evidence="2" id="KW-0378">Hydrolase</keyword>
<dbReference type="InterPro" id="IPR000073">
    <property type="entry name" value="AB_hydrolase_1"/>
</dbReference>
<protein>
    <submittedName>
        <fullName evidence="2">Alpha/beta hydrolase</fullName>
    </submittedName>
</protein>
<evidence type="ECO:0000313" key="2">
    <source>
        <dbReference type="EMBL" id="NMH80470.1"/>
    </source>
</evidence>
<feature type="domain" description="AB hydrolase-1" evidence="1">
    <location>
        <begin position="46"/>
        <end position="276"/>
    </location>
</feature>
<sequence>MGLVTVPRDEPHVTSDAVATVEEATLPLEGGTIHVCQDGPRDAPALLLIHGSGSSSRTWDPLVPLLTTSHRVIRLDLLGHGRSDKPADGDYEIPAQARRVAGALDQLGVEHVIVVGHSSGGNAATALAEQRPDLVTALALINTGPRVEARIATPEGAIEPSQWPHLTDEQLHQVASTGFSRPGYQPPQQLLDDVRCMTYHTFTTTMQASRAYIEQQPLPDRLVPLGKPLLVIYGEDDRRWRSPHAADYHAVAGAHVEMLPGLGHSPHLEDPLRTAAPLLAFTATLATQIDRTTQ</sequence>
<dbReference type="Pfam" id="PF12697">
    <property type="entry name" value="Abhydrolase_6"/>
    <property type="match status" value="1"/>
</dbReference>
<dbReference type="SUPFAM" id="SSF53474">
    <property type="entry name" value="alpha/beta-Hydrolases"/>
    <property type="match status" value="1"/>
</dbReference>
<comment type="caution">
    <text evidence="2">The sequence shown here is derived from an EMBL/GenBank/DDBJ whole genome shotgun (WGS) entry which is preliminary data.</text>
</comment>
<reference evidence="2 3" key="1">
    <citation type="submission" date="2020-04" db="EMBL/GenBank/DDBJ databases">
        <authorList>
            <person name="Klaysubun C."/>
            <person name="Duangmal K."/>
            <person name="Lipun K."/>
        </authorList>
    </citation>
    <scope>NUCLEOTIDE SEQUENCE [LARGE SCALE GENOMIC DNA]</scope>
    <source>
        <strain evidence="2 3">JCM 11839</strain>
    </source>
</reference>
<dbReference type="RefSeq" id="WP_169398519.1">
    <property type="nucleotide sequence ID" value="NZ_BAAAJH010000001.1"/>
</dbReference>
<accession>A0ABX1RM69</accession>
<organism evidence="2 3">
    <name type="scientific">Pseudonocardia xinjiangensis</name>
    <dbReference type="NCBI Taxonomy" id="75289"/>
    <lineage>
        <taxon>Bacteria</taxon>
        <taxon>Bacillati</taxon>
        <taxon>Actinomycetota</taxon>
        <taxon>Actinomycetes</taxon>
        <taxon>Pseudonocardiales</taxon>
        <taxon>Pseudonocardiaceae</taxon>
        <taxon>Pseudonocardia</taxon>
    </lineage>
</organism>
<dbReference type="PANTHER" id="PTHR43798">
    <property type="entry name" value="MONOACYLGLYCEROL LIPASE"/>
    <property type="match status" value="1"/>
</dbReference>
<dbReference type="PRINTS" id="PR00111">
    <property type="entry name" value="ABHYDROLASE"/>
</dbReference>
<evidence type="ECO:0000259" key="1">
    <source>
        <dbReference type="Pfam" id="PF12697"/>
    </source>
</evidence>
<dbReference type="GO" id="GO:0016787">
    <property type="term" value="F:hydrolase activity"/>
    <property type="evidence" value="ECO:0007669"/>
    <property type="project" value="UniProtKB-KW"/>
</dbReference>
<dbReference type="InterPro" id="IPR050266">
    <property type="entry name" value="AB_hydrolase_sf"/>
</dbReference>
<dbReference type="Proteomes" id="UP001296706">
    <property type="component" value="Unassembled WGS sequence"/>
</dbReference>
<evidence type="ECO:0000313" key="3">
    <source>
        <dbReference type="Proteomes" id="UP001296706"/>
    </source>
</evidence>
<gene>
    <name evidence="2" type="ORF">HF577_25715</name>
</gene>
<dbReference type="PANTHER" id="PTHR43798:SF33">
    <property type="entry name" value="HYDROLASE, PUTATIVE (AFU_ORTHOLOGUE AFUA_2G14860)-RELATED"/>
    <property type="match status" value="1"/>
</dbReference>